<keyword evidence="2" id="KW-0732">Signal</keyword>
<proteinExistence type="predicted"/>
<evidence type="ECO:0000313" key="4">
    <source>
        <dbReference type="Proteomes" id="UP000236621"/>
    </source>
</evidence>
<dbReference type="InterPro" id="IPR053169">
    <property type="entry name" value="MUG_Protein"/>
</dbReference>
<dbReference type="OrthoDB" id="4104179at2759"/>
<accession>A0A2K3QKD6</accession>
<gene>
    <name evidence="3" type="ORF">TCAP_02066</name>
</gene>
<dbReference type="AlphaFoldDB" id="A0A2K3QKD6"/>
<evidence type="ECO:0000313" key="3">
    <source>
        <dbReference type="EMBL" id="PNY27997.1"/>
    </source>
</evidence>
<reference evidence="3 4" key="1">
    <citation type="submission" date="2017-08" db="EMBL/GenBank/DDBJ databases">
        <title>Harnessing the power of phylogenomics to disentangle the directionality and signatures of interkingdom host jumping in the parasitic fungal genus Tolypocladium.</title>
        <authorList>
            <person name="Quandt C.A."/>
            <person name="Patterson W."/>
            <person name="Spatafora J.W."/>
        </authorList>
    </citation>
    <scope>NUCLEOTIDE SEQUENCE [LARGE SCALE GENOMIC DNA]</scope>
    <source>
        <strain evidence="3 4">CBS 113982</strain>
    </source>
</reference>
<dbReference type="Proteomes" id="UP000236621">
    <property type="component" value="Unassembled WGS sequence"/>
</dbReference>
<dbReference type="EMBL" id="NRSZ01000317">
    <property type="protein sequence ID" value="PNY27997.1"/>
    <property type="molecule type" value="Genomic_DNA"/>
</dbReference>
<evidence type="ECO:0008006" key="5">
    <source>
        <dbReference type="Google" id="ProtNLM"/>
    </source>
</evidence>
<evidence type="ECO:0000256" key="1">
    <source>
        <dbReference type="SAM" id="MobiDB-lite"/>
    </source>
</evidence>
<dbReference type="InterPro" id="IPR005198">
    <property type="entry name" value="Glyco_hydro_76"/>
</dbReference>
<dbReference type="GO" id="GO:0005975">
    <property type="term" value="P:carbohydrate metabolic process"/>
    <property type="evidence" value="ECO:0007669"/>
    <property type="project" value="InterPro"/>
</dbReference>
<comment type="caution">
    <text evidence="3">The sequence shown here is derived from an EMBL/GenBank/DDBJ whole genome shotgun (WGS) entry which is preliminary data.</text>
</comment>
<feature type="region of interest" description="Disordered" evidence="1">
    <location>
        <begin position="489"/>
        <end position="562"/>
    </location>
</feature>
<dbReference type="SUPFAM" id="SSF48208">
    <property type="entry name" value="Six-hairpin glycosidases"/>
    <property type="match status" value="1"/>
</dbReference>
<feature type="signal peptide" evidence="2">
    <location>
        <begin position="1"/>
        <end position="21"/>
    </location>
</feature>
<dbReference type="PANTHER" id="PTHR47791">
    <property type="entry name" value="MEIOTICALLY UP-REGULATED GENE 191 PROTEIN"/>
    <property type="match status" value="1"/>
</dbReference>
<dbReference type="STRING" id="45235.A0A2K3QKD6"/>
<dbReference type="InterPro" id="IPR008928">
    <property type="entry name" value="6-hairpin_glycosidase_sf"/>
</dbReference>
<keyword evidence="4" id="KW-1185">Reference proteome</keyword>
<protein>
    <recommendedName>
        <fullName evidence="5">Mannan endo-1,6-alpha-mannosidase DCW1</fullName>
    </recommendedName>
</protein>
<sequence length="579" mass="63042">MLRRLLAGCLAGGLLVQSVAALTCPPDVGGPVVGRTPVSTELSGRAAAAANGAEVLEDAFYALAVLQDSYFVAVNGTWPSSIDWTGAVVETVVSGMLTTLTRSLSSNNPGSDVDWKQKENLISSVYAQVVHSFFGQDALAIANQAYDDMLWVVLGWLEATSFVRLHSELHYPGTGHDCNHLPIQLGQAMQTSSWQGYSWLCTFADRARAFWDLASVGWDTKLCHGGMTWNPRLTPYKNAITNELWISASIAMYQHFPNDTFEPSWAAAKGFAAKDPVYLAAAVEGYSWLKGVNMTNQQGLYVDGYHIDGTKPGNVECDQRDETVYTYNQGVILTGQRGLWSVTGSASYLEEGHRLIKSVINATGWDLGKNTPVDPPGGGLQPWRGIGRGGILEDQCDASGTCSQDAQAFKGIFFHHLTAFCAPIEPIVDDGMTVNMQKYRNVEATHAQTCRAYLGWVKHNVDGALETRDGAGRFGMWWGAGARTSGVLTERDDDISHMAPKSTDYRNKGTPQDKIWGENKWEPGSKTVKLPCHGLANGPRDLRREASADPADPNNRGRGRTVETQVGGLALLRAYWELS</sequence>
<dbReference type="Pfam" id="PF03663">
    <property type="entry name" value="Glyco_hydro_76"/>
    <property type="match status" value="1"/>
</dbReference>
<dbReference type="PANTHER" id="PTHR47791:SF2">
    <property type="entry name" value="ENDO MANNANASE, GH76 FAMILY (EUROFUNG)"/>
    <property type="match status" value="1"/>
</dbReference>
<feature type="chain" id="PRO_5014434077" description="Mannan endo-1,6-alpha-mannosidase DCW1" evidence="2">
    <location>
        <begin position="22"/>
        <end position="579"/>
    </location>
</feature>
<evidence type="ECO:0000256" key="2">
    <source>
        <dbReference type="SAM" id="SignalP"/>
    </source>
</evidence>
<dbReference type="Gene3D" id="1.50.10.20">
    <property type="match status" value="1"/>
</dbReference>
<name>A0A2K3QKD6_9HYPO</name>
<organism evidence="3 4">
    <name type="scientific">Tolypocladium capitatum</name>
    <dbReference type="NCBI Taxonomy" id="45235"/>
    <lineage>
        <taxon>Eukaryota</taxon>
        <taxon>Fungi</taxon>
        <taxon>Dikarya</taxon>
        <taxon>Ascomycota</taxon>
        <taxon>Pezizomycotina</taxon>
        <taxon>Sordariomycetes</taxon>
        <taxon>Hypocreomycetidae</taxon>
        <taxon>Hypocreales</taxon>
        <taxon>Ophiocordycipitaceae</taxon>
        <taxon>Tolypocladium</taxon>
    </lineage>
</organism>